<sequence length="391" mass="41230">VSPGRPPRRRLSRTSRRAIAGGAALLLLAGGAGTAVLVRDSLSQERFAEASEGLERVAADHDRAVEAWAALEESVGEQTEAIRPVLDEAGDTSVDPSARDAYEAAIDALVDAADDVPVAARAAVVVPAAPDGADERFAAADDLDARVAELAEEAEEQEEQRDRIRPLLSATSDAATAFSESTAATAEALIASSTAATHESRWLVEKALYGYGSDPIPLDFSDPGALRAYLAQVEALQASQEEGLVERAAADWPRKQQVLDFADSIGGGVPIDISWEESIEVDGVAYGDRDSGAGLATWSLQEGAPSRIQLTESIQRYWDAGWTVGLVAHEVGHAITSKQSCYDLYRAAPFDGDDEKWATAWALSLGYTEGSGVEPYGYPGDDAIAAAAGCR</sequence>
<keyword evidence="2" id="KW-1185">Reference proteome</keyword>
<dbReference type="RefSeq" id="WP_251947640.1">
    <property type="nucleotide sequence ID" value="NZ_JAMRYM010000099.1"/>
</dbReference>
<name>A0A9X2E430_9MICO</name>
<protein>
    <submittedName>
        <fullName evidence="1">Uncharacterized protein</fullName>
    </submittedName>
</protein>
<evidence type="ECO:0000313" key="1">
    <source>
        <dbReference type="EMBL" id="MCM6763996.1"/>
    </source>
</evidence>
<evidence type="ECO:0000313" key="2">
    <source>
        <dbReference type="Proteomes" id="UP001155240"/>
    </source>
</evidence>
<dbReference type="EMBL" id="JAMRYM010000099">
    <property type="protein sequence ID" value="MCM6763996.1"/>
    <property type="molecule type" value="Genomic_DNA"/>
</dbReference>
<comment type="caution">
    <text evidence="1">The sequence shown here is derived from an EMBL/GenBank/DDBJ whole genome shotgun (WGS) entry which is preliminary data.</text>
</comment>
<dbReference type="AlphaFoldDB" id="A0A9X2E430"/>
<gene>
    <name evidence="1" type="ORF">NB037_16395</name>
</gene>
<reference evidence="1" key="1">
    <citation type="submission" date="2022-06" db="EMBL/GenBank/DDBJ databases">
        <title>Whole genome shotgun sequencing (WGS) of Rathayibacter sp. ZW T2_19, isolated from stored onions (Allium cepa).</title>
        <authorList>
            <person name="Stoll D.A."/>
            <person name="Huch M."/>
        </authorList>
    </citation>
    <scope>NUCLEOTIDE SEQUENCE</scope>
    <source>
        <strain evidence="1">ZW T2_19</strain>
    </source>
</reference>
<accession>A0A9X2E430</accession>
<dbReference type="Proteomes" id="UP001155240">
    <property type="component" value="Unassembled WGS sequence"/>
</dbReference>
<organism evidence="1 2">
    <name type="scientific">Rathayibacter rubneri</name>
    <dbReference type="NCBI Taxonomy" id="2950106"/>
    <lineage>
        <taxon>Bacteria</taxon>
        <taxon>Bacillati</taxon>
        <taxon>Actinomycetota</taxon>
        <taxon>Actinomycetes</taxon>
        <taxon>Micrococcales</taxon>
        <taxon>Microbacteriaceae</taxon>
        <taxon>Rathayibacter</taxon>
    </lineage>
</organism>
<proteinExistence type="predicted"/>
<feature type="non-terminal residue" evidence="1">
    <location>
        <position position="1"/>
    </location>
</feature>